<dbReference type="KEGG" id="bct:GEM_1043"/>
<feature type="compositionally biased region" description="Basic residues" evidence="1">
    <location>
        <begin position="192"/>
        <end position="203"/>
    </location>
</feature>
<reference evidence="2 3" key="1">
    <citation type="journal article" date="2012" name="J. Bacteriol.">
        <title>Complete Genome Sequence of Burkholderia sp. Strain GG4, a Betaproteobacterium That Reduces 3-Oxo-N-Acylhomoserine Lactones and Produces Different N-Acylhomoserine Lactones.</title>
        <authorList>
            <person name="Hong K.W."/>
            <person name="Koh C.L."/>
            <person name="Sam C.K."/>
            <person name="Yin W.F."/>
            <person name="Chan K.G."/>
        </authorList>
    </citation>
    <scope>NUCLEOTIDE SEQUENCE [LARGE SCALE GENOMIC DNA]</scope>
    <source>
        <strain evidence="2 3">GG4</strain>
    </source>
</reference>
<proteinExistence type="predicted"/>
<evidence type="ECO:0000313" key="2">
    <source>
        <dbReference type="EMBL" id="AFQ47490.1"/>
    </source>
</evidence>
<gene>
    <name evidence="2" type="ORF">GEM_1043</name>
</gene>
<organism evidence="2 3">
    <name type="scientific">Burkholderia cepacia GG4</name>
    <dbReference type="NCBI Taxonomy" id="1009846"/>
    <lineage>
        <taxon>Bacteria</taxon>
        <taxon>Pseudomonadati</taxon>
        <taxon>Pseudomonadota</taxon>
        <taxon>Betaproteobacteria</taxon>
        <taxon>Burkholderiales</taxon>
        <taxon>Burkholderiaceae</taxon>
        <taxon>Burkholderia</taxon>
        <taxon>Burkholderia cepacia complex</taxon>
    </lineage>
</organism>
<protein>
    <submittedName>
        <fullName evidence="2">Uncharacterized protein</fullName>
    </submittedName>
</protein>
<dbReference type="AlphaFoldDB" id="A0A9W3P8K5"/>
<feature type="compositionally biased region" description="Basic residues" evidence="1">
    <location>
        <begin position="90"/>
        <end position="99"/>
    </location>
</feature>
<feature type="compositionally biased region" description="Polar residues" evidence="1">
    <location>
        <begin position="78"/>
        <end position="89"/>
    </location>
</feature>
<dbReference type="Proteomes" id="UP000032866">
    <property type="component" value="Chromosome 1"/>
</dbReference>
<accession>A0A9W3P8K5</accession>
<feature type="compositionally biased region" description="Basic residues" evidence="1">
    <location>
        <begin position="116"/>
        <end position="130"/>
    </location>
</feature>
<sequence>MALLHLSALVSAKRKYVWQKSNSSLPSFRRRIPGDVKPLLAATGSPHAEKPSHRRRESGWCRWKAEASRRTLYRSRRQSTSGCRSSSMKSMHRTQRLQVRRTMSMRPQRSAVPVPRCRRRRHMRQGKGRARQTSPDRLYAYAVPRARVGAIVSTRSRLVNEIRAPGSVPHAKRFVILFAGAHGRERQVTARQRNHARLRRREPRRGGSCPRAAAPMHYCVTACCTSFDACHTR</sequence>
<name>A0A9W3P8K5_BURCE</name>
<evidence type="ECO:0000313" key="3">
    <source>
        <dbReference type="Proteomes" id="UP000032866"/>
    </source>
</evidence>
<dbReference type="EMBL" id="CP003774">
    <property type="protein sequence ID" value="AFQ47490.1"/>
    <property type="molecule type" value="Genomic_DNA"/>
</dbReference>
<feature type="region of interest" description="Disordered" evidence="1">
    <location>
        <begin position="190"/>
        <end position="210"/>
    </location>
</feature>
<evidence type="ECO:0000256" key="1">
    <source>
        <dbReference type="SAM" id="MobiDB-lite"/>
    </source>
</evidence>
<feature type="region of interest" description="Disordered" evidence="1">
    <location>
        <begin position="74"/>
        <end position="133"/>
    </location>
</feature>